<evidence type="ECO:0000313" key="2">
    <source>
        <dbReference type="Proteomes" id="UP000198677"/>
    </source>
</evidence>
<accession>A0A1H7JG58</accession>
<organism evidence="1 2">
    <name type="scientific">Rhodococcus maanshanensis</name>
    <dbReference type="NCBI Taxonomy" id="183556"/>
    <lineage>
        <taxon>Bacteria</taxon>
        <taxon>Bacillati</taxon>
        <taxon>Actinomycetota</taxon>
        <taxon>Actinomycetes</taxon>
        <taxon>Mycobacteriales</taxon>
        <taxon>Nocardiaceae</taxon>
        <taxon>Rhodococcus</taxon>
    </lineage>
</organism>
<reference evidence="2" key="1">
    <citation type="submission" date="2016-10" db="EMBL/GenBank/DDBJ databases">
        <authorList>
            <person name="Varghese N."/>
            <person name="Submissions S."/>
        </authorList>
    </citation>
    <scope>NUCLEOTIDE SEQUENCE [LARGE SCALE GENOMIC DNA]</scope>
    <source>
        <strain evidence="2">DSM 44675</strain>
    </source>
</reference>
<dbReference type="Proteomes" id="UP000198677">
    <property type="component" value="Unassembled WGS sequence"/>
</dbReference>
<protein>
    <submittedName>
        <fullName evidence="1">Uncharacterized protein</fullName>
    </submittedName>
</protein>
<dbReference type="AlphaFoldDB" id="A0A1H7JG58"/>
<keyword evidence="2" id="KW-1185">Reference proteome</keyword>
<gene>
    <name evidence="1" type="ORF">SAMN05444583_103155</name>
</gene>
<evidence type="ECO:0000313" key="1">
    <source>
        <dbReference type="EMBL" id="SEK72907.1"/>
    </source>
</evidence>
<dbReference type="RefSeq" id="WP_072750293.1">
    <property type="nucleotide sequence ID" value="NZ_FOAW01000003.1"/>
</dbReference>
<dbReference type="EMBL" id="FOAW01000003">
    <property type="protein sequence ID" value="SEK72907.1"/>
    <property type="molecule type" value="Genomic_DNA"/>
</dbReference>
<sequence length="296" mass="29854">MTALLAHLVDDAGLFEPTELDMAAAVARHRRDLASGQPMLTHRFVCPASRVPELLGHLDADDRFAVLVTADLSALADAVAALRHSPGAELVGIESTLTPAPGDWSDALAALIDATGGGPAAVPLFVEPATVADAAGVIAALAERRAENGASLGVKLRCGGTGAELFPTPDALAAALVAAAGAGVPAKATAGLHHAIRQTDPATGLTHHGFLNLVLAADAARSGSAAETAAMLADEDRDRLRSTARTLHDPVPARSVLTCFGSCDTETPMLEAVRLGLAPTRSDCGPGTFGLGGAPA</sequence>
<name>A0A1H7JG58_9NOCA</name>
<proteinExistence type="predicted"/>